<sequence>MVTSPTISRERATCWRDPTARRKERGRQCGRDFSPTPVGPPIVPYWGVSEDGGVTQISEPPASPVFTALMNFRDVGGVRTTDGGRIRMGRLYRSATPQFLTVDEARQLAHGLGVRTRVDLRGRREAREAASPALAETGMATAHLPLYAARRMAKAQPTSSAAIAAHYLGYLEHSGDTFARIVRLLGEHRNLPVLVHCAAGKDRTGAAVALILAAAGADRDDIVADYARTADHLDALHAQLSTVPAYQQRLAAMPEETFSAFPETMEIFLDRLAAEYGGAHGYLQSRGVTADELHRLVDALVA</sequence>
<reference evidence="4" key="1">
    <citation type="submission" date="2005-07" db="EMBL/GenBank/DDBJ databases">
        <title>Complete sequence of Thermobifida fusca YX.</title>
        <authorList>
            <consortium name="US DOE Joint Genome Institute"/>
            <person name="Copeland A."/>
            <person name="Lucas S."/>
            <person name="Lapidus A."/>
            <person name="Barry K."/>
            <person name="Detter J.C."/>
            <person name="Glavina T."/>
            <person name="Hammon N."/>
            <person name="Israni S."/>
            <person name="Pitluck S."/>
            <person name="Di Bartolo G."/>
            <person name="Chain P."/>
            <person name="Schmutz J."/>
            <person name="Larimer F."/>
            <person name="Land M."/>
            <person name="Lykidis A."/>
            <person name="Richardson P."/>
        </authorList>
    </citation>
    <scope>NUCLEOTIDE SEQUENCE</scope>
    <source>
        <strain evidence="4">YX</strain>
    </source>
</reference>
<dbReference type="KEGG" id="tfu:Tfu_1451"/>
<dbReference type="PANTHER" id="PTHR31126:SF1">
    <property type="entry name" value="TYROSINE SPECIFIC PROTEIN PHOSPHATASES DOMAIN-CONTAINING PROTEIN"/>
    <property type="match status" value="1"/>
</dbReference>
<dbReference type="InterPro" id="IPR016130">
    <property type="entry name" value="Tyr_Pase_AS"/>
</dbReference>
<organism evidence="4">
    <name type="scientific">Thermobifida fusca (strain YX)</name>
    <dbReference type="NCBI Taxonomy" id="269800"/>
    <lineage>
        <taxon>Bacteria</taxon>
        <taxon>Bacillati</taxon>
        <taxon>Actinomycetota</taxon>
        <taxon>Actinomycetes</taxon>
        <taxon>Streptosporangiales</taxon>
        <taxon>Nocardiopsidaceae</taxon>
        <taxon>Thermobifida</taxon>
    </lineage>
</organism>
<proteinExistence type="inferred from homology"/>
<dbReference type="EMBL" id="CP000088">
    <property type="protein sequence ID" value="AAZ55489.1"/>
    <property type="molecule type" value="Genomic_DNA"/>
</dbReference>
<evidence type="ECO:0000256" key="2">
    <source>
        <dbReference type="SAM" id="MobiDB-lite"/>
    </source>
</evidence>
<feature type="domain" description="Tyrosine specific protein phosphatases" evidence="3">
    <location>
        <begin position="176"/>
        <end position="223"/>
    </location>
</feature>
<evidence type="ECO:0000313" key="4">
    <source>
        <dbReference type="EMBL" id="AAZ55489.1"/>
    </source>
</evidence>
<dbReference type="STRING" id="269800.Tfu_1451"/>
<dbReference type="InterPro" id="IPR000387">
    <property type="entry name" value="Tyr_Pase_dom"/>
</dbReference>
<dbReference type="InterPro" id="IPR029021">
    <property type="entry name" value="Prot-tyrosine_phosphatase-like"/>
</dbReference>
<dbReference type="AlphaFoldDB" id="Q47PY0"/>
<feature type="compositionally biased region" description="Basic and acidic residues" evidence="2">
    <location>
        <begin position="8"/>
        <end position="30"/>
    </location>
</feature>
<gene>
    <name evidence="4" type="ordered locus">Tfu_1451</name>
</gene>
<protein>
    <submittedName>
        <fullName evidence="4">Similar to Protein tyrosine/serine phosphatase</fullName>
    </submittedName>
</protein>
<dbReference type="PANTHER" id="PTHR31126">
    <property type="entry name" value="TYROSINE-PROTEIN PHOSPHATASE"/>
    <property type="match status" value="1"/>
</dbReference>
<feature type="region of interest" description="Disordered" evidence="2">
    <location>
        <begin position="1"/>
        <end position="36"/>
    </location>
</feature>
<name>Q47PY0_THEFY</name>
<dbReference type="HOGENOM" id="CLU_057546_0_0_11"/>
<dbReference type="Pfam" id="PF13350">
    <property type="entry name" value="Y_phosphatase3"/>
    <property type="match status" value="1"/>
</dbReference>
<dbReference type="PROSITE" id="PS50056">
    <property type="entry name" value="TYR_PHOSPHATASE_2"/>
    <property type="match status" value="1"/>
</dbReference>
<accession>Q47PY0</accession>
<dbReference type="InterPro" id="IPR026893">
    <property type="entry name" value="Tyr/Ser_Pase_IphP-type"/>
</dbReference>
<dbReference type="OrthoDB" id="1188001at2"/>
<dbReference type="GO" id="GO:0004721">
    <property type="term" value="F:phosphoprotein phosphatase activity"/>
    <property type="evidence" value="ECO:0007669"/>
    <property type="project" value="InterPro"/>
</dbReference>
<evidence type="ECO:0000259" key="3">
    <source>
        <dbReference type="PROSITE" id="PS50056"/>
    </source>
</evidence>
<dbReference type="Gene3D" id="3.90.190.10">
    <property type="entry name" value="Protein tyrosine phosphatase superfamily"/>
    <property type="match status" value="1"/>
</dbReference>
<dbReference type="PROSITE" id="PS00383">
    <property type="entry name" value="TYR_PHOSPHATASE_1"/>
    <property type="match status" value="1"/>
</dbReference>
<evidence type="ECO:0000256" key="1">
    <source>
        <dbReference type="ARBA" id="ARBA00009580"/>
    </source>
</evidence>
<dbReference type="eggNOG" id="COG2365">
    <property type="taxonomic scope" value="Bacteria"/>
</dbReference>
<comment type="similarity">
    <text evidence="1">Belongs to the protein-tyrosine phosphatase family.</text>
</comment>
<dbReference type="SUPFAM" id="SSF52799">
    <property type="entry name" value="(Phosphotyrosine protein) phosphatases II"/>
    <property type="match status" value="1"/>
</dbReference>